<dbReference type="GO" id="GO:0003677">
    <property type="term" value="F:DNA binding"/>
    <property type="evidence" value="ECO:0007669"/>
    <property type="project" value="UniProtKB-KW"/>
</dbReference>
<keyword evidence="4" id="KW-0238">DNA-binding</keyword>
<dbReference type="SUPFAM" id="SSF46785">
    <property type="entry name" value="Winged helix' DNA-binding domain"/>
    <property type="match status" value="1"/>
</dbReference>
<dbReference type="GO" id="GO:0030170">
    <property type="term" value="F:pyridoxal phosphate binding"/>
    <property type="evidence" value="ECO:0007669"/>
    <property type="project" value="InterPro"/>
</dbReference>
<feature type="domain" description="HTH gntR-type" evidence="6">
    <location>
        <begin position="13"/>
        <end position="81"/>
    </location>
</feature>
<proteinExistence type="inferred from homology"/>
<dbReference type="SMART" id="SM00345">
    <property type="entry name" value="HTH_GNTR"/>
    <property type="match status" value="1"/>
</dbReference>
<dbReference type="CDD" id="cd07377">
    <property type="entry name" value="WHTH_GntR"/>
    <property type="match status" value="1"/>
</dbReference>
<dbReference type="InterPro" id="IPR000524">
    <property type="entry name" value="Tscrpt_reg_HTH_GntR"/>
</dbReference>
<evidence type="ECO:0000256" key="1">
    <source>
        <dbReference type="ARBA" id="ARBA00005384"/>
    </source>
</evidence>
<accession>A0A4R6S1H8</accession>
<dbReference type="InterPro" id="IPR036388">
    <property type="entry name" value="WH-like_DNA-bd_sf"/>
</dbReference>
<dbReference type="InterPro" id="IPR015421">
    <property type="entry name" value="PyrdxlP-dep_Trfase_major"/>
</dbReference>
<dbReference type="AlphaFoldDB" id="A0A4R6S1H8"/>
<dbReference type="SUPFAM" id="SSF53383">
    <property type="entry name" value="PLP-dependent transferases"/>
    <property type="match status" value="1"/>
</dbReference>
<protein>
    <submittedName>
        <fullName evidence="7">GntR family transcriptional regulator/MocR family aminotransferase</fullName>
    </submittedName>
</protein>
<dbReference type="InterPro" id="IPR051446">
    <property type="entry name" value="HTH_trans_reg/aminotransferase"/>
</dbReference>
<dbReference type="OrthoDB" id="594134at2"/>
<name>A0A4R6S1H8_9MICO</name>
<keyword evidence="7" id="KW-0032">Aminotransferase</keyword>
<evidence type="ECO:0000256" key="5">
    <source>
        <dbReference type="ARBA" id="ARBA00023163"/>
    </source>
</evidence>
<dbReference type="RefSeq" id="WP_133616438.1">
    <property type="nucleotide sequence ID" value="NZ_SNYA01000003.1"/>
</dbReference>
<dbReference type="CDD" id="cd00609">
    <property type="entry name" value="AAT_like"/>
    <property type="match status" value="1"/>
</dbReference>
<dbReference type="Pfam" id="PF00155">
    <property type="entry name" value="Aminotran_1_2"/>
    <property type="match status" value="1"/>
</dbReference>
<organism evidence="7 8">
    <name type="scientific">Leucobacter luti</name>
    <dbReference type="NCBI Taxonomy" id="340320"/>
    <lineage>
        <taxon>Bacteria</taxon>
        <taxon>Bacillati</taxon>
        <taxon>Actinomycetota</taxon>
        <taxon>Actinomycetes</taxon>
        <taxon>Micrococcales</taxon>
        <taxon>Microbacteriaceae</taxon>
        <taxon>Leucobacter</taxon>
    </lineage>
</organism>
<evidence type="ECO:0000256" key="3">
    <source>
        <dbReference type="ARBA" id="ARBA00023015"/>
    </source>
</evidence>
<dbReference type="EMBL" id="SNYA01000003">
    <property type="protein sequence ID" value="TDP93419.1"/>
    <property type="molecule type" value="Genomic_DNA"/>
</dbReference>
<dbReference type="InterPro" id="IPR036390">
    <property type="entry name" value="WH_DNA-bd_sf"/>
</dbReference>
<comment type="similarity">
    <text evidence="1">In the C-terminal section; belongs to the class-I pyridoxal-phosphate-dependent aminotransferase family.</text>
</comment>
<dbReference type="PANTHER" id="PTHR46577">
    <property type="entry name" value="HTH-TYPE TRANSCRIPTIONAL REGULATORY PROTEIN GABR"/>
    <property type="match status" value="1"/>
</dbReference>
<dbReference type="InterPro" id="IPR004839">
    <property type="entry name" value="Aminotransferase_I/II_large"/>
</dbReference>
<dbReference type="Proteomes" id="UP000295601">
    <property type="component" value="Unassembled WGS sequence"/>
</dbReference>
<evidence type="ECO:0000259" key="6">
    <source>
        <dbReference type="PROSITE" id="PS50949"/>
    </source>
</evidence>
<dbReference type="InterPro" id="IPR015424">
    <property type="entry name" value="PyrdxlP-dep_Trfase"/>
</dbReference>
<evidence type="ECO:0000256" key="2">
    <source>
        <dbReference type="ARBA" id="ARBA00022898"/>
    </source>
</evidence>
<keyword evidence="2" id="KW-0663">Pyridoxal phosphate</keyword>
<dbReference type="Pfam" id="PF00392">
    <property type="entry name" value="GntR"/>
    <property type="match status" value="1"/>
</dbReference>
<evidence type="ECO:0000313" key="7">
    <source>
        <dbReference type="EMBL" id="TDP93419.1"/>
    </source>
</evidence>
<keyword evidence="5" id="KW-0804">Transcription</keyword>
<keyword evidence="8" id="KW-1185">Reference proteome</keyword>
<evidence type="ECO:0000256" key="4">
    <source>
        <dbReference type="ARBA" id="ARBA00023125"/>
    </source>
</evidence>
<dbReference type="GO" id="GO:0008483">
    <property type="term" value="F:transaminase activity"/>
    <property type="evidence" value="ECO:0007669"/>
    <property type="project" value="UniProtKB-KW"/>
</dbReference>
<dbReference type="PANTHER" id="PTHR46577:SF1">
    <property type="entry name" value="HTH-TYPE TRANSCRIPTIONAL REGULATORY PROTEIN GABR"/>
    <property type="match status" value="1"/>
</dbReference>
<dbReference type="Gene3D" id="1.10.10.10">
    <property type="entry name" value="Winged helix-like DNA-binding domain superfamily/Winged helix DNA-binding domain"/>
    <property type="match status" value="1"/>
</dbReference>
<keyword evidence="7" id="KW-0808">Transferase</keyword>
<evidence type="ECO:0000313" key="8">
    <source>
        <dbReference type="Proteomes" id="UP000295601"/>
    </source>
</evidence>
<dbReference type="GO" id="GO:0003700">
    <property type="term" value="F:DNA-binding transcription factor activity"/>
    <property type="evidence" value="ECO:0007669"/>
    <property type="project" value="InterPro"/>
</dbReference>
<sequence length="486" mass="51888">MNLILAEALTPGRGAREDLTELLRAALLSGQVQAGDPLPSTRVLAQSVRVSRSTVVSVYEDLAGEGYVTCIPGSGTYVAEGLPARRSTHTTPGRPAAAERRVRGEAAAVASSDPRTINLSPGSPDTSFHRNRDWAAAWNHALKQDLPAFPPPAAGDPALRELISQHLRSARGIDCTAEHIIVTAGTSDGLALVLNSQSGGASGLRIATENPGYPAARRVITASGAIPVPIPVRNGGMDIQALKLARGRFDGALITPSHQYPLGGRLPVTARLELLAWASETGARILEDDYDSEFRHGAPPLPAIASLDREGRVVLIGSYSKTLTPWLRCGYLVIADPDLRARAIHLREALGQPVSGMLQLALARFLESGGLRRHLVRTGRAYAHRRNLVLEASSHLAPRFRLDGTEGGLHATISWEGAPEAGLVVARLAERGIQLVSLHQYSHEGTSSRRNGIVFGYGAPTDLQLRRALDEIVTTLHAPEIARAPR</sequence>
<gene>
    <name evidence="7" type="ORF">EDF62_1398</name>
</gene>
<reference evidence="7 8" key="1">
    <citation type="submission" date="2019-03" db="EMBL/GenBank/DDBJ databases">
        <title>Genomic analyses of the natural microbiome of Caenorhabditis elegans.</title>
        <authorList>
            <person name="Samuel B."/>
        </authorList>
    </citation>
    <scope>NUCLEOTIDE SEQUENCE [LARGE SCALE GENOMIC DNA]</scope>
    <source>
        <strain evidence="7 8">JUb18</strain>
    </source>
</reference>
<comment type="caution">
    <text evidence="7">The sequence shown here is derived from an EMBL/GenBank/DDBJ whole genome shotgun (WGS) entry which is preliminary data.</text>
</comment>
<dbReference type="PROSITE" id="PS50949">
    <property type="entry name" value="HTH_GNTR"/>
    <property type="match status" value="1"/>
</dbReference>
<keyword evidence="3" id="KW-0805">Transcription regulation</keyword>
<dbReference type="Gene3D" id="3.40.640.10">
    <property type="entry name" value="Type I PLP-dependent aspartate aminotransferase-like (Major domain)"/>
    <property type="match status" value="1"/>
</dbReference>